<sequence>MIFFRIVRSINSRTHQKIPKPSTCFRYLPLSHRSLSTCAQLQHQDIALEEEEKKNTEKKPLNIVFKEAIKLVERTDDIDEANERSDVKRKLRKLEEEVRNLELNSQRKPKKVESKPQTQNLKLDSEQKPETKLKKDCVSKVESKPKSLLSLFTENTKHSSNFKKLKELEPVKRREEPQLKELSADAIVLANELYKEGYFNSANFLPPIGFDVSCLNSLHALNFTKFAAERFGKDHHEIAKWLSGSDLKKVALFGCPSLDRKDVFSAKRLRRYFRIQEDIVCGECILRNSCKFVNQSVWRGDSNNFNLAVVMRILTVYALELGPGELVVPEDVKASIIRLLKQVLSLSKTIP</sequence>
<dbReference type="Proteomes" id="UP001370490">
    <property type="component" value="Unassembled WGS sequence"/>
</dbReference>
<dbReference type="EMBL" id="JBAMMX010000008">
    <property type="protein sequence ID" value="KAK6934110.1"/>
    <property type="molecule type" value="Genomic_DNA"/>
</dbReference>
<feature type="region of interest" description="Disordered" evidence="1">
    <location>
        <begin position="102"/>
        <end position="137"/>
    </location>
</feature>
<evidence type="ECO:0000256" key="1">
    <source>
        <dbReference type="SAM" id="MobiDB-lite"/>
    </source>
</evidence>
<feature type="compositionally biased region" description="Basic and acidic residues" evidence="1">
    <location>
        <begin position="123"/>
        <end position="137"/>
    </location>
</feature>
<evidence type="ECO:0000313" key="2">
    <source>
        <dbReference type="EMBL" id="KAK6934110.1"/>
    </source>
</evidence>
<proteinExistence type="predicted"/>
<comment type="caution">
    <text evidence="2">The sequence shown here is derived from an EMBL/GenBank/DDBJ whole genome shotgun (WGS) entry which is preliminary data.</text>
</comment>
<organism evidence="2 3">
    <name type="scientific">Dillenia turbinata</name>
    <dbReference type="NCBI Taxonomy" id="194707"/>
    <lineage>
        <taxon>Eukaryota</taxon>
        <taxon>Viridiplantae</taxon>
        <taxon>Streptophyta</taxon>
        <taxon>Embryophyta</taxon>
        <taxon>Tracheophyta</taxon>
        <taxon>Spermatophyta</taxon>
        <taxon>Magnoliopsida</taxon>
        <taxon>eudicotyledons</taxon>
        <taxon>Gunneridae</taxon>
        <taxon>Pentapetalae</taxon>
        <taxon>Dilleniales</taxon>
        <taxon>Dilleniaceae</taxon>
        <taxon>Dillenia</taxon>
    </lineage>
</organism>
<name>A0AAN8ZH45_9MAGN</name>
<protein>
    <submittedName>
        <fullName evidence="2">Uncharacterized protein</fullName>
    </submittedName>
</protein>
<keyword evidence="3" id="KW-1185">Reference proteome</keyword>
<gene>
    <name evidence="2" type="ORF">RJ641_034265</name>
</gene>
<accession>A0AAN8ZH45</accession>
<evidence type="ECO:0000313" key="3">
    <source>
        <dbReference type="Proteomes" id="UP001370490"/>
    </source>
</evidence>
<reference evidence="2 3" key="1">
    <citation type="submission" date="2023-12" db="EMBL/GenBank/DDBJ databases">
        <title>A high-quality genome assembly for Dillenia turbinata (Dilleniales).</title>
        <authorList>
            <person name="Chanderbali A."/>
        </authorList>
    </citation>
    <scope>NUCLEOTIDE SEQUENCE [LARGE SCALE GENOMIC DNA]</scope>
    <source>
        <strain evidence="2">LSX21</strain>
        <tissue evidence="2">Leaf</tissue>
    </source>
</reference>
<dbReference type="AlphaFoldDB" id="A0AAN8ZH45"/>